<evidence type="ECO:0000313" key="4">
    <source>
        <dbReference type="Proteomes" id="UP000635278"/>
    </source>
</evidence>
<keyword evidence="4" id="KW-1185">Reference proteome</keyword>
<dbReference type="EMBL" id="WOTB01000024">
    <property type="protein sequence ID" value="NHN86026.1"/>
    <property type="molecule type" value="Genomic_DNA"/>
</dbReference>
<evidence type="ECO:0008006" key="5">
    <source>
        <dbReference type="Google" id="ProtNLM"/>
    </source>
</evidence>
<evidence type="ECO:0000256" key="1">
    <source>
        <dbReference type="SAM" id="Phobius"/>
    </source>
</evidence>
<evidence type="ECO:0000256" key="2">
    <source>
        <dbReference type="SAM" id="SignalP"/>
    </source>
</evidence>
<feature type="signal peptide" evidence="2">
    <location>
        <begin position="1"/>
        <end position="22"/>
    </location>
</feature>
<protein>
    <recommendedName>
        <fullName evidence="5">RcnB family protein</fullName>
    </recommendedName>
</protein>
<keyword evidence="1" id="KW-1133">Transmembrane helix</keyword>
<feature type="chain" id="PRO_5046756966" description="RcnB family protein" evidence="2">
    <location>
        <begin position="23"/>
        <end position="128"/>
    </location>
</feature>
<feature type="transmembrane region" description="Helical" evidence="1">
    <location>
        <begin position="105"/>
        <end position="127"/>
    </location>
</feature>
<gene>
    <name evidence="3" type="ORF">GOB93_15450</name>
</gene>
<dbReference type="Gene3D" id="3.10.450.160">
    <property type="entry name" value="inner membrane protein cigr"/>
    <property type="match status" value="1"/>
</dbReference>
<name>A0ABX0JRC4_9PROT</name>
<reference evidence="3 4" key="1">
    <citation type="journal article" date="2020" name="Int. J. Syst. Evol. Microbiol.">
        <title>Novel acetic acid bacteria from cider fermentations: Acetobacter conturbans sp. nov. and Acetobacter fallax sp. nov.</title>
        <authorList>
            <person name="Sombolestani A.S."/>
            <person name="Cleenwerck I."/>
            <person name="Cnockaert M."/>
            <person name="Borremans W."/>
            <person name="Wieme A.D."/>
            <person name="De Vuyst L."/>
            <person name="Vandamme P."/>
        </authorList>
    </citation>
    <scope>NUCLEOTIDE SEQUENCE [LARGE SCALE GENOMIC DNA]</scope>
    <source>
        <strain evidence="3 4">LMG 30640</strain>
    </source>
</reference>
<dbReference type="Proteomes" id="UP000635278">
    <property type="component" value="Unassembled WGS sequence"/>
</dbReference>
<sequence length="128" mass="13907">MRTKTIALIMATLLGAAPVCAAAQPGPWRHGPGGWHGGPPHRGPGRWGPSYRWGPPGRWRRPPPPVWRPGLRYWGGDPWVDNWRGYPGLYAPPYGYRWVRAGNQFLLTAVATGIITAVVAGAVAGPVR</sequence>
<dbReference type="RefSeq" id="WP_173584409.1">
    <property type="nucleotide sequence ID" value="NZ_WOTB01000024.1"/>
</dbReference>
<organism evidence="3 4">
    <name type="scientific">Acetobacter musti</name>
    <dbReference type="NCBI Taxonomy" id="864732"/>
    <lineage>
        <taxon>Bacteria</taxon>
        <taxon>Pseudomonadati</taxon>
        <taxon>Pseudomonadota</taxon>
        <taxon>Alphaproteobacteria</taxon>
        <taxon>Acetobacterales</taxon>
        <taxon>Acetobacteraceae</taxon>
        <taxon>Acetobacter</taxon>
    </lineage>
</organism>
<proteinExistence type="predicted"/>
<dbReference type="InterPro" id="IPR024572">
    <property type="entry name" value="RcnB"/>
</dbReference>
<keyword evidence="1" id="KW-0812">Transmembrane</keyword>
<evidence type="ECO:0000313" key="3">
    <source>
        <dbReference type="EMBL" id="NHN86026.1"/>
    </source>
</evidence>
<accession>A0ABX0JRC4</accession>
<dbReference type="Pfam" id="PF11776">
    <property type="entry name" value="RcnB"/>
    <property type="match status" value="1"/>
</dbReference>
<keyword evidence="1" id="KW-0472">Membrane</keyword>
<comment type="caution">
    <text evidence="3">The sequence shown here is derived from an EMBL/GenBank/DDBJ whole genome shotgun (WGS) entry which is preliminary data.</text>
</comment>
<keyword evidence="2" id="KW-0732">Signal</keyword>